<feature type="domain" description="BAG" evidence="3">
    <location>
        <begin position="42"/>
        <end position="113"/>
    </location>
</feature>
<dbReference type="GO" id="GO:0009506">
    <property type="term" value="C:plasmodesma"/>
    <property type="evidence" value="ECO:0007669"/>
    <property type="project" value="TreeGrafter"/>
</dbReference>
<dbReference type="GO" id="GO:0006457">
    <property type="term" value="P:protein folding"/>
    <property type="evidence" value="ECO:0007669"/>
    <property type="project" value="TreeGrafter"/>
</dbReference>
<dbReference type="GO" id="GO:0051087">
    <property type="term" value="F:protein-folding chaperone binding"/>
    <property type="evidence" value="ECO:0007669"/>
    <property type="project" value="InterPro"/>
</dbReference>
<dbReference type="InterPro" id="IPR040400">
    <property type="entry name" value="BAG5/6/7/8"/>
</dbReference>
<sequence>MESRFFSDCHSGQSPRFDDLSAVAVTIQRLFRGHLVRENLWLVSRIALEVEEIERCARDEQERLLGDTKERHRLGEMLRKLLFRLDSARGVRGYRKKVIRRVIALQEFVDSMAAQTQDLESPISTVLNAEIPLGPNPETHDPQVCGLMREENEFVDSGTHSEIRDSQPEMDTNSPAMKDAAQNPIFAAVNEQERGNLRHTSDEGFGALDCTGAPNEGELKPRDQYFVVSEKDRTEDEGFVVVSLDESLDDTLEQDGKELSAFPVLTSLVFPKAMAVPEIGQAASCTTDDLMKIITKPGQDSSEPYGMVGTSKKLLREIERLGGLVATLYKQSAEHDKQMARMEERIEHLEHVVQCVEK</sequence>
<proteinExistence type="predicted"/>
<dbReference type="PROSITE" id="PS50096">
    <property type="entry name" value="IQ"/>
    <property type="match status" value="1"/>
</dbReference>
<keyword evidence="5" id="KW-1185">Reference proteome</keyword>
<dbReference type="Proteomes" id="UP001327560">
    <property type="component" value="Chromosome 3"/>
</dbReference>
<evidence type="ECO:0000259" key="3">
    <source>
        <dbReference type="PROSITE" id="PS51035"/>
    </source>
</evidence>
<keyword evidence="1" id="KW-0143">Chaperone</keyword>
<feature type="coiled-coil region" evidence="2">
    <location>
        <begin position="325"/>
        <end position="352"/>
    </location>
</feature>
<evidence type="ECO:0000313" key="4">
    <source>
        <dbReference type="EMBL" id="WOL00586.1"/>
    </source>
</evidence>
<evidence type="ECO:0000256" key="2">
    <source>
        <dbReference type="SAM" id="Coils"/>
    </source>
</evidence>
<dbReference type="AlphaFoldDB" id="A0AAQ3Q8Q9"/>
<gene>
    <name evidence="4" type="ORF">Cni_G09299</name>
</gene>
<dbReference type="Pfam" id="PF02179">
    <property type="entry name" value="BAG"/>
    <property type="match status" value="1"/>
</dbReference>
<accession>A0AAQ3Q8Q9</accession>
<evidence type="ECO:0000256" key="1">
    <source>
        <dbReference type="ARBA" id="ARBA00023186"/>
    </source>
</evidence>
<dbReference type="PANTHER" id="PTHR33322">
    <property type="entry name" value="BAG DOMAIN CONTAINING PROTEIN, EXPRESSED"/>
    <property type="match status" value="1"/>
</dbReference>
<evidence type="ECO:0000313" key="5">
    <source>
        <dbReference type="Proteomes" id="UP001327560"/>
    </source>
</evidence>
<keyword evidence="2" id="KW-0175">Coiled coil</keyword>
<dbReference type="InterPro" id="IPR003103">
    <property type="entry name" value="BAG_domain"/>
</dbReference>
<dbReference type="PROSITE" id="PS51035">
    <property type="entry name" value="BAG"/>
    <property type="match status" value="1"/>
</dbReference>
<protein>
    <recommendedName>
        <fullName evidence="3">BAG domain-containing protein</fullName>
    </recommendedName>
</protein>
<reference evidence="4 5" key="1">
    <citation type="submission" date="2023-10" db="EMBL/GenBank/DDBJ databases">
        <title>Chromosome-scale genome assembly provides insights into flower coloration mechanisms of Canna indica.</title>
        <authorList>
            <person name="Li C."/>
        </authorList>
    </citation>
    <scope>NUCLEOTIDE SEQUENCE [LARGE SCALE GENOMIC DNA]</scope>
    <source>
        <tissue evidence="4">Flower</tissue>
    </source>
</reference>
<name>A0AAQ3Q8Q9_9LILI</name>
<organism evidence="4 5">
    <name type="scientific">Canna indica</name>
    <name type="common">Indian-shot</name>
    <dbReference type="NCBI Taxonomy" id="4628"/>
    <lineage>
        <taxon>Eukaryota</taxon>
        <taxon>Viridiplantae</taxon>
        <taxon>Streptophyta</taxon>
        <taxon>Embryophyta</taxon>
        <taxon>Tracheophyta</taxon>
        <taxon>Spermatophyta</taxon>
        <taxon>Magnoliopsida</taxon>
        <taxon>Liliopsida</taxon>
        <taxon>Zingiberales</taxon>
        <taxon>Cannaceae</taxon>
        <taxon>Canna</taxon>
    </lineage>
</organism>
<dbReference type="EMBL" id="CP136892">
    <property type="protein sequence ID" value="WOL00586.1"/>
    <property type="molecule type" value="Genomic_DNA"/>
</dbReference>
<dbReference type="SUPFAM" id="SSF63491">
    <property type="entry name" value="BAG domain"/>
    <property type="match status" value="1"/>
</dbReference>
<dbReference type="PANTHER" id="PTHR33322:SF4">
    <property type="entry name" value="BAG DOMAIN CONTAINING PROTEIN, EXPRESSED"/>
    <property type="match status" value="1"/>
</dbReference>